<dbReference type="Proteomes" id="UP001416858">
    <property type="component" value="Unassembled WGS sequence"/>
</dbReference>
<protein>
    <submittedName>
        <fullName evidence="1">Uncharacterized protein</fullName>
    </submittedName>
</protein>
<evidence type="ECO:0000313" key="2">
    <source>
        <dbReference type="Proteomes" id="UP001416858"/>
    </source>
</evidence>
<reference evidence="1 2" key="1">
    <citation type="submission" date="2024-02" db="EMBL/GenBank/DDBJ databases">
        <title>Rhodopirellula caenicola NBRC 110016.</title>
        <authorList>
            <person name="Ichikawa N."/>
            <person name="Katano-Makiyama Y."/>
            <person name="Hidaka K."/>
        </authorList>
    </citation>
    <scope>NUCLEOTIDE SEQUENCE [LARGE SCALE GENOMIC DNA]</scope>
    <source>
        <strain evidence="1 2">NBRC 110016</strain>
    </source>
</reference>
<keyword evidence="2" id="KW-1185">Reference proteome</keyword>
<comment type="caution">
    <text evidence="1">The sequence shown here is derived from an EMBL/GenBank/DDBJ whole genome shotgun (WGS) entry which is preliminary data.</text>
</comment>
<name>A0ABP9VLN3_9BACT</name>
<proteinExistence type="predicted"/>
<gene>
    <name evidence="1" type="ORF">Rcae01_00955</name>
</gene>
<sequence>MQHYDFIDDDGQSSLRLLQRNPSDRLQPLVGLRVHIRCSDCVAGLDVDAESWSGLTRLFTHHYDECHSAAWISPAGEWKLSVERDNGGVFKITSELDSLLDHHRWQLRTQFTMSADRFQLTCTEILAFLGTCR</sequence>
<accession>A0ABP9VLN3</accession>
<organism evidence="1 2">
    <name type="scientific">Novipirellula caenicola</name>
    <dbReference type="NCBI Taxonomy" id="1536901"/>
    <lineage>
        <taxon>Bacteria</taxon>
        <taxon>Pseudomonadati</taxon>
        <taxon>Planctomycetota</taxon>
        <taxon>Planctomycetia</taxon>
        <taxon>Pirellulales</taxon>
        <taxon>Pirellulaceae</taxon>
        <taxon>Novipirellula</taxon>
    </lineage>
</organism>
<dbReference type="RefSeq" id="WP_345682549.1">
    <property type="nucleotide sequence ID" value="NZ_BAABRO010000002.1"/>
</dbReference>
<dbReference type="EMBL" id="BAABRO010000002">
    <property type="protein sequence ID" value="GAA5505510.1"/>
    <property type="molecule type" value="Genomic_DNA"/>
</dbReference>
<evidence type="ECO:0000313" key="1">
    <source>
        <dbReference type="EMBL" id="GAA5505510.1"/>
    </source>
</evidence>